<evidence type="ECO:0000256" key="2">
    <source>
        <dbReference type="ARBA" id="ARBA00022448"/>
    </source>
</evidence>
<gene>
    <name evidence="11" type="ORF">IMW75_12895</name>
</gene>
<keyword evidence="3" id="KW-1003">Cell membrane</keyword>
<evidence type="ECO:0000256" key="3">
    <source>
        <dbReference type="ARBA" id="ARBA00022475"/>
    </source>
</evidence>
<evidence type="ECO:0000313" key="11">
    <source>
        <dbReference type="EMBL" id="MBN3966169.1"/>
    </source>
</evidence>
<comment type="caution">
    <text evidence="11">The sequence shown here is derived from an EMBL/GenBank/DDBJ whole genome shotgun (WGS) entry which is preliminary data.</text>
</comment>
<evidence type="ECO:0000256" key="1">
    <source>
        <dbReference type="ARBA" id="ARBA00004533"/>
    </source>
</evidence>
<dbReference type="Pfam" id="PF11356">
    <property type="entry name" value="T2SSC"/>
    <property type="match status" value="1"/>
</dbReference>
<dbReference type="EMBL" id="JADEVO010000015">
    <property type="protein sequence ID" value="MBN3966169.1"/>
    <property type="molecule type" value="Genomic_DNA"/>
</dbReference>
<keyword evidence="6" id="KW-0653">Protein transport</keyword>
<dbReference type="Proteomes" id="UP000772591">
    <property type="component" value="Unassembled WGS sequence"/>
</dbReference>
<accession>A0ABS3AG79</accession>
<evidence type="ECO:0000256" key="7">
    <source>
        <dbReference type="ARBA" id="ARBA00022989"/>
    </source>
</evidence>
<keyword evidence="2" id="KW-0813">Transport</keyword>
<reference evidence="11 12" key="1">
    <citation type="journal article" date="2021" name="Int. J. Syst. Evol. Microbiol.">
        <title>Pseudomonas piscium sp. nov., Pseudomonas pisciculturae sp. nov., Pseudomonas mucoides sp. nov. and Pseudomonas neuropathica sp. nov. isolated from rainbow trout.</title>
        <authorList>
            <person name="Duman M."/>
            <person name="Mulet M."/>
            <person name="Altun S."/>
            <person name="Saticioglu I.B."/>
            <person name="Gomila M."/>
            <person name="Lalucat J."/>
            <person name="Garcia-Valdes E."/>
        </authorList>
    </citation>
    <scope>NUCLEOTIDE SEQUENCE [LARGE SCALE GENOMIC DNA]</scope>
    <source>
        <strain evidence="11 12">LMG 28632</strain>
    </source>
</reference>
<feature type="domain" description="Type II secretion system protein GspC N-terminal" evidence="10">
    <location>
        <begin position="27"/>
        <end position="151"/>
    </location>
</feature>
<keyword evidence="7 9" id="KW-1133">Transmembrane helix</keyword>
<feature type="transmembrane region" description="Helical" evidence="9">
    <location>
        <begin position="20"/>
        <end position="43"/>
    </location>
</feature>
<keyword evidence="12" id="KW-1185">Reference proteome</keyword>
<keyword evidence="5 9" id="KW-0812">Transmembrane</keyword>
<evidence type="ECO:0000259" key="10">
    <source>
        <dbReference type="Pfam" id="PF11356"/>
    </source>
</evidence>
<dbReference type="Gene3D" id="2.30.30.830">
    <property type="match status" value="1"/>
</dbReference>
<evidence type="ECO:0000256" key="5">
    <source>
        <dbReference type="ARBA" id="ARBA00022692"/>
    </source>
</evidence>
<organism evidence="11 12">
    <name type="scientific">Pseudomonas gregormendelii</name>
    <dbReference type="NCBI Taxonomy" id="1628277"/>
    <lineage>
        <taxon>Bacteria</taxon>
        <taxon>Pseudomonadati</taxon>
        <taxon>Pseudomonadota</taxon>
        <taxon>Gammaproteobacteria</taxon>
        <taxon>Pseudomonadales</taxon>
        <taxon>Pseudomonadaceae</taxon>
        <taxon>Pseudomonas</taxon>
    </lineage>
</organism>
<dbReference type="RefSeq" id="WP_205892806.1">
    <property type="nucleotide sequence ID" value="NZ_JADEVO010000015.1"/>
</dbReference>
<evidence type="ECO:0000313" key="12">
    <source>
        <dbReference type="Proteomes" id="UP000772591"/>
    </source>
</evidence>
<keyword evidence="8 9" id="KW-0472">Membrane</keyword>
<evidence type="ECO:0000256" key="9">
    <source>
        <dbReference type="SAM" id="Phobius"/>
    </source>
</evidence>
<evidence type="ECO:0000256" key="6">
    <source>
        <dbReference type="ARBA" id="ARBA00022927"/>
    </source>
</evidence>
<dbReference type="InterPro" id="IPR024961">
    <property type="entry name" value="T2SS_GspC_N"/>
</dbReference>
<comment type="subcellular location">
    <subcellularLocation>
        <location evidence="1">Cell inner membrane</location>
    </subcellularLocation>
</comment>
<sequence>MKGLEARLRHRLKTAAVDTWLGVAACLLLCAWLSWLGHGSWLLSNATPTSEANHQASARPVATAPLNNSAIARLFGAVPAADTLNTPRVPLDLLGSLLESNPQLSRALIGSPQGSRFYQIGQPLPGGGSLRRIDATQVLILRNGVEQTLTLATAKTSLLTPSPPAGTTVAAAPAGSLIQPSL</sequence>
<evidence type="ECO:0000256" key="8">
    <source>
        <dbReference type="ARBA" id="ARBA00023136"/>
    </source>
</evidence>
<proteinExistence type="predicted"/>
<name>A0ABS3AG79_9PSED</name>
<evidence type="ECO:0000256" key="4">
    <source>
        <dbReference type="ARBA" id="ARBA00022519"/>
    </source>
</evidence>
<protein>
    <recommendedName>
        <fullName evidence="10">Type II secretion system protein GspC N-terminal domain-containing protein</fullName>
    </recommendedName>
</protein>
<keyword evidence="4" id="KW-0997">Cell inner membrane</keyword>